<evidence type="ECO:0000256" key="2">
    <source>
        <dbReference type="SAM" id="MobiDB-lite"/>
    </source>
</evidence>
<organism evidence="3">
    <name type="scientific">Pyrodinium bahamense</name>
    <dbReference type="NCBI Taxonomy" id="73915"/>
    <lineage>
        <taxon>Eukaryota</taxon>
        <taxon>Sar</taxon>
        <taxon>Alveolata</taxon>
        <taxon>Dinophyceae</taxon>
        <taxon>Gonyaulacales</taxon>
        <taxon>Pyrocystaceae</taxon>
        <taxon>Pyrodinium</taxon>
    </lineage>
</organism>
<feature type="coiled-coil region" evidence="1">
    <location>
        <begin position="64"/>
        <end position="91"/>
    </location>
</feature>
<name>A0A7R9ZYP8_9DINO</name>
<reference evidence="3" key="1">
    <citation type="submission" date="2021-01" db="EMBL/GenBank/DDBJ databases">
        <authorList>
            <person name="Corre E."/>
            <person name="Pelletier E."/>
            <person name="Niang G."/>
            <person name="Scheremetjew M."/>
            <person name="Finn R."/>
            <person name="Kale V."/>
            <person name="Holt S."/>
            <person name="Cochrane G."/>
            <person name="Meng A."/>
            <person name="Brown T."/>
            <person name="Cohen L."/>
        </authorList>
    </citation>
    <scope>NUCLEOTIDE SEQUENCE</scope>
    <source>
        <strain evidence="3">Pbaha01</strain>
    </source>
</reference>
<dbReference type="EMBL" id="HBEG01005305">
    <property type="protein sequence ID" value="CAD8347417.1"/>
    <property type="molecule type" value="Transcribed_RNA"/>
</dbReference>
<evidence type="ECO:0000313" key="3">
    <source>
        <dbReference type="EMBL" id="CAD8347417.1"/>
    </source>
</evidence>
<protein>
    <submittedName>
        <fullName evidence="3">Uncharacterized protein</fullName>
    </submittedName>
</protein>
<gene>
    <name evidence="3" type="ORF">PBAH0796_LOCUS3156</name>
</gene>
<feature type="region of interest" description="Disordered" evidence="2">
    <location>
        <begin position="422"/>
        <end position="443"/>
    </location>
</feature>
<keyword evidence="1" id="KW-0175">Coiled coil</keyword>
<accession>A0A7R9ZYP8</accession>
<evidence type="ECO:0000256" key="1">
    <source>
        <dbReference type="SAM" id="Coils"/>
    </source>
</evidence>
<sequence>MRSPRLSGPRLTNGANLRLAHEADAHANPKHARIPKEGLFEYSLRLSQQVISLEAENLELQDAKTALAAQIRTLSERVEALENDNRGLRNAGLAALQERQLAERQTCDEVRAKQGEVMLLRHKSQQQLQQSEALVADRARLAGAAERLQRERRLLHREVIGWEATTSALQTEVAAQANANTEAGWAHAELGRRLQVLDSERQRANELAAERHVVDAQLQLARGEFMTERSSSVRLRDELATALRAEAGARDEAACMVAQRDMLSSEVAIWRHAEGTAAASHPALREALQRESATASSLRGRIAELEGVIASLRRGLTRMGAENGGLRMELVAARAEADRRVAASSQLAADRCGVERLAESRERGRQLAEHQASLLASEGSRLRRQGEALRGDNAKLWAEVRRLEAENIVLLSHARSVGVLAGSPCNGRPLGGRTPPLPPAPPA</sequence>
<proteinExistence type="predicted"/>
<dbReference type="AlphaFoldDB" id="A0A7R9ZYP8"/>